<evidence type="ECO:0000313" key="4">
    <source>
        <dbReference type="Proteomes" id="UP000235672"/>
    </source>
</evidence>
<dbReference type="InterPro" id="IPR027417">
    <property type="entry name" value="P-loop_NTPase"/>
</dbReference>
<reference evidence="3 4" key="1">
    <citation type="submission" date="2016-05" db="EMBL/GenBank/DDBJ databases">
        <title>A degradative enzymes factory behind the ericoid mycorrhizal symbiosis.</title>
        <authorList>
            <consortium name="DOE Joint Genome Institute"/>
            <person name="Martino E."/>
            <person name="Morin E."/>
            <person name="Grelet G."/>
            <person name="Kuo A."/>
            <person name="Kohler A."/>
            <person name="Daghino S."/>
            <person name="Barry K."/>
            <person name="Choi C."/>
            <person name="Cichocki N."/>
            <person name="Clum A."/>
            <person name="Copeland A."/>
            <person name="Hainaut M."/>
            <person name="Haridas S."/>
            <person name="Labutti K."/>
            <person name="Lindquist E."/>
            <person name="Lipzen A."/>
            <person name="Khouja H.-R."/>
            <person name="Murat C."/>
            <person name="Ohm R."/>
            <person name="Olson A."/>
            <person name="Spatafora J."/>
            <person name="Veneault-Fourrey C."/>
            <person name="Henrissat B."/>
            <person name="Grigoriev I."/>
            <person name="Martin F."/>
            <person name="Perotto S."/>
        </authorList>
    </citation>
    <scope>NUCLEOTIDE SEQUENCE [LARGE SCALE GENOMIC DNA]</scope>
    <source>
        <strain evidence="3 4">UAMH 7357</strain>
    </source>
</reference>
<proteinExistence type="predicted"/>
<evidence type="ECO:0000313" key="3">
    <source>
        <dbReference type="EMBL" id="PMD15105.1"/>
    </source>
</evidence>
<dbReference type="PANTHER" id="PTHR10039">
    <property type="entry name" value="AMELOGENIN"/>
    <property type="match status" value="1"/>
</dbReference>
<dbReference type="Proteomes" id="UP000235672">
    <property type="component" value="Unassembled WGS sequence"/>
</dbReference>
<organism evidence="3 4">
    <name type="scientific">Hyaloscypha hepaticicola</name>
    <dbReference type="NCBI Taxonomy" id="2082293"/>
    <lineage>
        <taxon>Eukaryota</taxon>
        <taxon>Fungi</taxon>
        <taxon>Dikarya</taxon>
        <taxon>Ascomycota</taxon>
        <taxon>Pezizomycotina</taxon>
        <taxon>Leotiomycetes</taxon>
        <taxon>Helotiales</taxon>
        <taxon>Hyaloscyphaceae</taxon>
        <taxon>Hyaloscypha</taxon>
    </lineage>
</organism>
<dbReference type="Gene3D" id="3.40.50.300">
    <property type="entry name" value="P-loop containing nucleotide triphosphate hydrolases"/>
    <property type="match status" value="1"/>
</dbReference>
<name>A0A2J6PM52_9HELO</name>
<dbReference type="InterPro" id="IPR056884">
    <property type="entry name" value="NPHP3-like_N"/>
</dbReference>
<dbReference type="Pfam" id="PF24883">
    <property type="entry name" value="NPHP3_N"/>
    <property type="match status" value="1"/>
</dbReference>
<gene>
    <name evidence="3" type="ORF">NA56DRAFT_357310</name>
</gene>
<dbReference type="AlphaFoldDB" id="A0A2J6PM52"/>
<evidence type="ECO:0000256" key="1">
    <source>
        <dbReference type="ARBA" id="ARBA00022737"/>
    </source>
</evidence>
<keyword evidence="4" id="KW-1185">Reference proteome</keyword>
<dbReference type="EMBL" id="KZ613516">
    <property type="protein sequence ID" value="PMD15105.1"/>
    <property type="molecule type" value="Genomic_DNA"/>
</dbReference>
<feature type="domain" description="Nephrocystin 3-like N-terminal" evidence="2">
    <location>
        <begin position="44"/>
        <end position="245"/>
    </location>
</feature>
<evidence type="ECO:0000259" key="2">
    <source>
        <dbReference type="Pfam" id="PF24883"/>
    </source>
</evidence>
<dbReference type="SUPFAM" id="SSF52540">
    <property type="entry name" value="P-loop containing nucleoside triphosphate hydrolases"/>
    <property type="match status" value="1"/>
</dbReference>
<protein>
    <recommendedName>
        <fullName evidence="2">Nephrocystin 3-like N-terminal domain-containing protein</fullName>
    </recommendedName>
</protein>
<sequence length="286" mass="32428">MEDKLTLDKAIAEILNWIKQDGDPEKSLKEIGNKVTSKERYQNCAQWILSRPEFQDWSKGWYPLEDRRASKRVIWINGPYGTGKTTIVYRVVSELQSLSEHYLQGEGANNEIPGNEGHPSRPMRVVPYFCTALTGESKRADYQTIIRALSRKISLLPDFTLAQRAEALHSQNNRGLQELVGILAWEEFLRGLLRDDKGTTDFVFVIDALDECDSSEEPVDSEKLLDFMRGLMGEFPNVQMLCSSRQHVPVQKYFGDEILYKVGALAAPAEGEIIKRPSPNLKKAPP</sequence>
<dbReference type="OrthoDB" id="7464126at2759"/>
<keyword evidence="1" id="KW-0677">Repeat</keyword>
<dbReference type="CDD" id="cd02019">
    <property type="entry name" value="NK"/>
    <property type="match status" value="1"/>
</dbReference>
<accession>A0A2J6PM52</accession>